<keyword evidence="1" id="KW-1133">Transmembrane helix</keyword>
<keyword evidence="1" id="KW-0472">Membrane</keyword>
<dbReference type="GO" id="GO:0005886">
    <property type="term" value="C:plasma membrane"/>
    <property type="evidence" value="ECO:0007669"/>
    <property type="project" value="UniProtKB-SubCell"/>
</dbReference>
<keyword evidence="1" id="KW-1003">Cell membrane</keyword>
<protein>
    <recommendedName>
        <fullName evidence="1">SURF1-like protein</fullName>
    </recommendedName>
</protein>
<comment type="caution">
    <text evidence="1">Lacks conserved residue(s) required for the propagation of feature annotation.</text>
</comment>
<evidence type="ECO:0000256" key="1">
    <source>
        <dbReference type="RuleBase" id="RU363076"/>
    </source>
</evidence>
<keyword evidence="1" id="KW-0812">Transmembrane</keyword>
<proteinExistence type="inferred from homology"/>
<dbReference type="EMBL" id="CP032228">
    <property type="protein sequence ID" value="QFI64715.1"/>
    <property type="molecule type" value="Genomic_DNA"/>
</dbReference>
<gene>
    <name evidence="2" type="ORF">D0Y83_08020</name>
</gene>
<dbReference type="Pfam" id="PF02104">
    <property type="entry name" value="SURF1"/>
    <property type="match status" value="1"/>
</dbReference>
<accession>A0A5P6NFH5</accession>
<sequence length="173" mass="18853">MIGLGIWQLDRKDEKEALIAQAERSLAARDEVILPSEAEAREELLYRRTRVECATVQSLTTVAGTSLRGEKGLAQRATCLLADGTTARVDIGFSRRPEPVEWDGGSVVGTIAPGGRIVATEPLAGLEPLAAPDPRDLPNNHLAYAGQWFFFALTALVIYILALRRRSTRARAD</sequence>
<organism evidence="2 3">
    <name type="scientific">Qipengyuania flava</name>
    <dbReference type="NCBI Taxonomy" id="192812"/>
    <lineage>
        <taxon>Bacteria</taxon>
        <taxon>Pseudomonadati</taxon>
        <taxon>Pseudomonadota</taxon>
        <taxon>Alphaproteobacteria</taxon>
        <taxon>Sphingomonadales</taxon>
        <taxon>Erythrobacteraceae</taxon>
        <taxon>Qipengyuania</taxon>
    </lineage>
</organism>
<dbReference type="AlphaFoldDB" id="A0A5P6NFH5"/>
<evidence type="ECO:0000313" key="2">
    <source>
        <dbReference type="EMBL" id="QFI64715.1"/>
    </source>
</evidence>
<dbReference type="InterPro" id="IPR002994">
    <property type="entry name" value="Surf1/Shy1"/>
</dbReference>
<comment type="subcellular location">
    <subcellularLocation>
        <location evidence="1">Cell membrane</location>
        <topology evidence="1">Multi-pass membrane protein</topology>
    </subcellularLocation>
</comment>
<dbReference type="Proteomes" id="UP000325385">
    <property type="component" value="Chromosome"/>
</dbReference>
<feature type="transmembrane region" description="Helical" evidence="1">
    <location>
        <begin position="142"/>
        <end position="162"/>
    </location>
</feature>
<reference evidence="3" key="1">
    <citation type="submission" date="2018-09" db="EMBL/GenBank/DDBJ databases">
        <title>Nocardia yunnanensis sp. nov., an actinomycete isolated from a soil sample.</title>
        <authorList>
            <person name="Zhang J."/>
        </authorList>
    </citation>
    <scope>NUCLEOTIDE SEQUENCE [LARGE SCALE GENOMIC DNA]</scope>
    <source>
        <strain evidence="3">21-3</strain>
    </source>
</reference>
<comment type="similarity">
    <text evidence="1">Belongs to the SURF1 family.</text>
</comment>
<dbReference type="RefSeq" id="WP_151886499.1">
    <property type="nucleotide sequence ID" value="NZ_CP032228.1"/>
</dbReference>
<dbReference type="GeneID" id="69697242"/>
<evidence type="ECO:0000313" key="3">
    <source>
        <dbReference type="Proteomes" id="UP000325385"/>
    </source>
</evidence>
<name>A0A5P6NFH5_9SPHN</name>